<feature type="domain" description="HTH tetR-type" evidence="3">
    <location>
        <begin position="5"/>
        <end position="65"/>
    </location>
</feature>
<keyword evidence="1 2" id="KW-0238">DNA-binding</keyword>
<dbReference type="InterPro" id="IPR009057">
    <property type="entry name" value="Homeodomain-like_sf"/>
</dbReference>
<dbReference type="InterPro" id="IPR050109">
    <property type="entry name" value="HTH-type_TetR-like_transc_reg"/>
</dbReference>
<dbReference type="PANTHER" id="PTHR30055">
    <property type="entry name" value="HTH-TYPE TRANSCRIPTIONAL REGULATOR RUTR"/>
    <property type="match status" value="1"/>
</dbReference>
<accession>A0A6P1Y3P4</accession>
<dbReference type="InterPro" id="IPR023772">
    <property type="entry name" value="DNA-bd_HTH_TetR-type_CS"/>
</dbReference>
<evidence type="ECO:0000313" key="4">
    <source>
        <dbReference type="EMBL" id="QHX44398.1"/>
    </source>
</evidence>
<dbReference type="InterPro" id="IPR001647">
    <property type="entry name" value="HTH_TetR"/>
</dbReference>
<organism evidence="4 5">
    <name type="scientific">Treponema vincentii</name>
    <dbReference type="NCBI Taxonomy" id="69710"/>
    <lineage>
        <taxon>Bacteria</taxon>
        <taxon>Pseudomonadati</taxon>
        <taxon>Spirochaetota</taxon>
        <taxon>Spirochaetia</taxon>
        <taxon>Spirochaetales</taxon>
        <taxon>Treponemataceae</taxon>
        <taxon>Treponema</taxon>
    </lineage>
</organism>
<evidence type="ECO:0000256" key="1">
    <source>
        <dbReference type="ARBA" id="ARBA00023125"/>
    </source>
</evidence>
<feature type="DNA-binding region" description="H-T-H motif" evidence="2">
    <location>
        <begin position="28"/>
        <end position="47"/>
    </location>
</feature>
<dbReference type="AlphaFoldDB" id="A0A6P1Y3P4"/>
<dbReference type="RefSeq" id="WP_021674464.1">
    <property type="nucleotide sequence ID" value="NZ_CP048020.1"/>
</dbReference>
<dbReference type="GO" id="GO:0003677">
    <property type="term" value="F:DNA binding"/>
    <property type="evidence" value="ECO:0007669"/>
    <property type="project" value="UniProtKB-UniRule"/>
</dbReference>
<evidence type="ECO:0000313" key="5">
    <source>
        <dbReference type="Proteomes" id="UP000464374"/>
    </source>
</evidence>
<sequence length="203" mass="23369">MSKSDDTKQLILDTAKIEFMDKGYSDASVRNIAKQAGLTTGAIFRYFADKESLFASLVSPVADHMLELYRKGEKRGFDSLTDGCPENMWNISEEVISMLVEYIFANNDAFYLLISKSAGSAYENFVDQLVAEREKQTYEFQQEMIRRGYPCRALTPDEIHVLLSAQYYAIFEIVRHKLEKEEALDRIRLIADFFGSAWKLYFA</sequence>
<name>A0A6P1Y3P4_9SPIR</name>
<dbReference type="PRINTS" id="PR00455">
    <property type="entry name" value="HTHTETR"/>
</dbReference>
<protein>
    <submittedName>
        <fullName evidence="4">TetR/AcrR family transcriptional regulator</fullName>
    </submittedName>
</protein>
<evidence type="ECO:0000256" key="2">
    <source>
        <dbReference type="PROSITE-ProRule" id="PRU00335"/>
    </source>
</evidence>
<evidence type="ECO:0000259" key="3">
    <source>
        <dbReference type="PROSITE" id="PS50977"/>
    </source>
</evidence>
<dbReference type="Gene3D" id="1.10.357.10">
    <property type="entry name" value="Tetracycline Repressor, domain 2"/>
    <property type="match status" value="1"/>
</dbReference>
<gene>
    <name evidence="4" type="ORF">GWP43_14055</name>
</gene>
<dbReference type="Proteomes" id="UP000464374">
    <property type="component" value="Chromosome"/>
</dbReference>
<dbReference type="Pfam" id="PF00440">
    <property type="entry name" value="TetR_N"/>
    <property type="match status" value="1"/>
</dbReference>
<dbReference type="SUPFAM" id="SSF46689">
    <property type="entry name" value="Homeodomain-like"/>
    <property type="match status" value="1"/>
</dbReference>
<proteinExistence type="predicted"/>
<dbReference type="EMBL" id="CP048020">
    <property type="protein sequence ID" value="QHX44398.1"/>
    <property type="molecule type" value="Genomic_DNA"/>
</dbReference>
<dbReference type="KEGG" id="trz:GWP43_14055"/>
<dbReference type="PROSITE" id="PS01081">
    <property type="entry name" value="HTH_TETR_1"/>
    <property type="match status" value="1"/>
</dbReference>
<dbReference type="PROSITE" id="PS50977">
    <property type="entry name" value="HTH_TETR_2"/>
    <property type="match status" value="1"/>
</dbReference>
<reference evidence="4 5" key="1">
    <citation type="submission" date="2020-01" db="EMBL/GenBank/DDBJ databases">
        <title>Complete genome sequence of a human oral phylogroup 1 Treponema sp. strain ATCC 700766, originally isolated from periodontitis dental plaque.</title>
        <authorList>
            <person name="Chan Y."/>
            <person name="Huo Y.-B."/>
            <person name="Yu X.-L."/>
            <person name="Zeng H."/>
            <person name="Leung W.-K."/>
            <person name="Watt R.M."/>
        </authorList>
    </citation>
    <scope>NUCLEOTIDE SEQUENCE [LARGE SCALE GENOMIC DNA]</scope>
    <source>
        <strain evidence="4 5">OMZ 804</strain>
    </source>
</reference>